<protein>
    <submittedName>
        <fullName evidence="6">Lrp/AsnC family transcriptional regulator for asnA, asnC and gidA</fullName>
    </submittedName>
</protein>
<dbReference type="RefSeq" id="WP_239528806.1">
    <property type="nucleotide sequence ID" value="NZ_BAAAVO010000013.1"/>
</dbReference>
<keyword evidence="1" id="KW-0805">Transcription regulation</keyword>
<dbReference type="EMBL" id="JAAOZD010000003">
    <property type="protein sequence ID" value="NIJ01220.1"/>
    <property type="molecule type" value="Genomic_DNA"/>
</dbReference>
<dbReference type="Gene3D" id="3.30.70.920">
    <property type="match status" value="1"/>
</dbReference>
<dbReference type="Proteomes" id="UP000802392">
    <property type="component" value="Unassembled WGS sequence"/>
</dbReference>
<sequence length="171" mass="18565">MNYQETSGQPADAAKAAGTDHDMDHVDAVDQVLITHLQKDGRMPYSDLAAAAGLSPGGARLRVKRLKERGILDVVGVTDPLKLGYRSMAMLGIRVHGDVARVAEELGGLSEVIYLVLTAGSVDIMVEVIAPDNDGLFDVINRKIRPVAGISSVETFTYYKIHTHRFNWGVH</sequence>
<reference evidence="6 7" key="1">
    <citation type="submission" date="2020-03" db="EMBL/GenBank/DDBJ databases">
        <title>Genomic Encyclopedia of Type Strains, Phase III (KMG-III): the genomes of soil and plant-associated and newly described type strains.</title>
        <authorList>
            <person name="Whitman W."/>
        </authorList>
    </citation>
    <scope>NUCLEOTIDE SEQUENCE [LARGE SCALE GENOMIC DNA]</scope>
    <source>
        <strain evidence="6 7">CECT 4207</strain>
    </source>
</reference>
<dbReference type="SUPFAM" id="SSF54909">
    <property type="entry name" value="Dimeric alpha+beta barrel"/>
    <property type="match status" value="1"/>
</dbReference>
<dbReference type="Gene3D" id="1.10.10.10">
    <property type="entry name" value="Winged helix-like DNA-binding domain superfamily/Winged helix DNA-binding domain"/>
    <property type="match status" value="1"/>
</dbReference>
<evidence type="ECO:0000313" key="6">
    <source>
        <dbReference type="EMBL" id="NIJ01220.1"/>
    </source>
</evidence>
<evidence type="ECO:0000256" key="2">
    <source>
        <dbReference type="ARBA" id="ARBA00023125"/>
    </source>
</evidence>
<evidence type="ECO:0000256" key="4">
    <source>
        <dbReference type="SAM" id="MobiDB-lite"/>
    </source>
</evidence>
<dbReference type="InterPro" id="IPR000485">
    <property type="entry name" value="AsnC-type_HTH_dom"/>
</dbReference>
<evidence type="ECO:0000313" key="7">
    <source>
        <dbReference type="Proteomes" id="UP000802392"/>
    </source>
</evidence>
<organism evidence="6 7">
    <name type="scientific">Paenarthrobacter ilicis</name>
    <dbReference type="NCBI Taxonomy" id="43665"/>
    <lineage>
        <taxon>Bacteria</taxon>
        <taxon>Bacillati</taxon>
        <taxon>Actinomycetota</taxon>
        <taxon>Actinomycetes</taxon>
        <taxon>Micrococcales</taxon>
        <taxon>Micrococcaceae</taxon>
        <taxon>Paenarthrobacter</taxon>
    </lineage>
</organism>
<dbReference type="Pfam" id="PF01037">
    <property type="entry name" value="AsnC_trans_reg"/>
    <property type="match status" value="1"/>
</dbReference>
<dbReference type="PANTHER" id="PTHR30154:SF34">
    <property type="entry name" value="TRANSCRIPTIONAL REGULATOR AZLB"/>
    <property type="match status" value="1"/>
</dbReference>
<name>A0ABX0TH56_9MICC</name>
<dbReference type="InterPro" id="IPR036388">
    <property type="entry name" value="WH-like_DNA-bd_sf"/>
</dbReference>
<gene>
    <name evidence="6" type="ORF">FHR86_001541</name>
</gene>
<evidence type="ECO:0000256" key="3">
    <source>
        <dbReference type="ARBA" id="ARBA00023163"/>
    </source>
</evidence>
<feature type="domain" description="HTH asnC-type" evidence="5">
    <location>
        <begin position="26"/>
        <end position="86"/>
    </location>
</feature>
<dbReference type="PRINTS" id="PR00033">
    <property type="entry name" value="HTHASNC"/>
</dbReference>
<dbReference type="InterPro" id="IPR019887">
    <property type="entry name" value="Tscrpt_reg_AsnC/Lrp_C"/>
</dbReference>
<dbReference type="InterPro" id="IPR036390">
    <property type="entry name" value="WH_DNA-bd_sf"/>
</dbReference>
<feature type="region of interest" description="Disordered" evidence="4">
    <location>
        <begin position="1"/>
        <end position="20"/>
    </location>
</feature>
<dbReference type="SUPFAM" id="SSF46785">
    <property type="entry name" value="Winged helix' DNA-binding domain"/>
    <property type="match status" value="1"/>
</dbReference>
<proteinExistence type="predicted"/>
<keyword evidence="3" id="KW-0804">Transcription</keyword>
<dbReference type="PANTHER" id="PTHR30154">
    <property type="entry name" value="LEUCINE-RESPONSIVE REGULATORY PROTEIN"/>
    <property type="match status" value="1"/>
</dbReference>
<dbReference type="InterPro" id="IPR019888">
    <property type="entry name" value="Tscrpt_reg_AsnC-like"/>
</dbReference>
<evidence type="ECO:0000256" key="1">
    <source>
        <dbReference type="ARBA" id="ARBA00023015"/>
    </source>
</evidence>
<comment type="caution">
    <text evidence="6">The sequence shown here is derived from an EMBL/GenBank/DDBJ whole genome shotgun (WGS) entry which is preliminary data.</text>
</comment>
<dbReference type="SMART" id="SM00344">
    <property type="entry name" value="HTH_ASNC"/>
    <property type="match status" value="1"/>
</dbReference>
<dbReference type="PROSITE" id="PS50956">
    <property type="entry name" value="HTH_ASNC_2"/>
    <property type="match status" value="1"/>
</dbReference>
<keyword evidence="2" id="KW-0238">DNA-binding</keyword>
<accession>A0ABX0TH56</accession>
<dbReference type="Pfam" id="PF13404">
    <property type="entry name" value="HTH_AsnC-type"/>
    <property type="match status" value="1"/>
</dbReference>
<dbReference type="InterPro" id="IPR011008">
    <property type="entry name" value="Dimeric_a/b-barrel"/>
</dbReference>
<keyword evidence="7" id="KW-1185">Reference proteome</keyword>
<evidence type="ECO:0000259" key="5">
    <source>
        <dbReference type="PROSITE" id="PS50956"/>
    </source>
</evidence>